<dbReference type="EMBL" id="JAHLFK010000067">
    <property type="protein sequence ID" value="MBU3830493.1"/>
    <property type="molecule type" value="Genomic_DNA"/>
</dbReference>
<dbReference type="PROSITE" id="PS51186">
    <property type="entry name" value="GNAT"/>
    <property type="match status" value="1"/>
</dbReference>
<reference evidence="2" key="2">
    <citation type="submission" date="2021-04" db="EMBL/GenBank/DDBJ databases">
        <authorList>
            <person name="Gilroy R."/>
        </authorList>
    </citation>
    <scope>NUCLEOTIDE SEQUENCE</scope>
    <source>
        <strain evidence="2">876</strain>
    </source>
</reference>
<evidence type="ECO:0000259" key="1">
    <source>
        <dbReference type="PROSITE" id="PS51186"/>
    </source>
</evidence>
<organism evidence="2 3">
    <name type="scientific">Candidatus Limosilactobacillus merdavium</name>
    <dbReference type="NCBI Taxonomy" id="2838651"/>
    <lineage>
        <taxon>Bacteria</taxon>
        <taxon>Bacillati</taxon>
        <taxon>Bacillota</taxon>
        <taxon>Bacilli</taxon>
        <taxon>Lactobacillales</taxon>
        <taxon>Lactobacillaceae</taxon>
        <taxon>Limosilactobacillus</taxon>
    </lineage>
</organism>
<name>A0A9E2NVN3_9LACO</name>
<dbReference type="InterPro" id="IPR051531">
    <property type="entry name" value="N-acetyltransferase"/>
</dbReference>
<evidence type="ECO:0000313" key="2">
    <source>
        <dbReference type="EMBL" id="MBU3830493.1"/>
    </source>
</evidence>
<reference evidence="2" key="1">
    <citation type="journal article" date="2021" name="PeerJ">
        <title>Extensive microbial diversity within the chicken gut microbiome revealed by metagenomics and culture.</title>
        <authorList>
            <person name="Gilroy R."/>
            <person name="Ravi A."/>
            <person name="Getino M."/>
            <person name="Pursley I."/>
            <person name="Horton D.L."/>
            <person name="Alikhan N.F."/>
            <person name="Baker D."/>
            <person name="Gharbi K."/>
            <person name="Hall N."/>
            <person name="Watson M."/>
            <person name="Adriaenssens E.M."/>
            <person name="Foster-Nyarko E."/>
            <person name="Jarju S."/>
            <person name="Secka A."/>
            <person name="Antonio M."/>
            <person name="Oren A."/>
            <person name="Chaudhuri R.R."/>
            <person name="La Ragione R."/>
            <person name="Hildebrand F."/>
            <person name="Pallen M.J."/>
        </authorList>
    </citation>
    <scope>NUCLEOTIDE SEQUENCE</scope>
    <source>
        <strain evidence="2">876</strain>
    </source>
</reference>
<protein>
    <submittedName>
        <fullName evidence="2">GNAT family N-acetyltransferase</fullName>
    </submittedName>
</protein>
<proteinExistence type="predicted"/>
<dbReference type="Pfam" id="PF13302">
    <property type="entry name" value="Acetyltransf_3"/>
    <property type="match status" value="1"/>
</dbReference>
<gene>
    <name evidence="2" type="ORF">H9843_06345</name>
</gene>
<dbReference type="Gene3D" id="3.40.630.30">
    <property type="match status" value="1"/>
</dbReference>
<dbReference type="InterPro" id="IPR016181">
    <property type="entry name" value="Acyl_CoA_acyltransferase"/>
</dbReference>
<dbReference type="GO" id="GO:0016747">
    <property type="term" value="F:acyltransferase activity, transferring groups other than amino-acyl groups"/>
    <property type="evidence" value="ECO:0007669"/>
    <property type="project" value="InterPro"/>
</dbReference>
<comment type="caution">
    <text evidence="2">The sequence shown here is derived from an EMBL/GenBank/DDBJ whole genome shotgun (WGS) entry which is preliminary data.</text>
</comment>
<dbReference type="SUPFAM" id="SSF55729">
    <property type="entry name" value="Acyl-CoA N-acyltransferases (Nat)"/>
    <property type="match status" value="1"/>
</dbReference>
<dbReference type="AlphaFoldDB" id="A0A9E2NVN3"/>
<sequence>MAIETERLIIKRINDNNIGELKPLMEYQELFQRAGLVTVGMVDERTLLVLASNEIILMLKKKETGEALGIIVLLNVYGPTGMKESRRYEVGYLLIPSAQHHGYMSEALDATCGELNKRQISVVAEVNKGNLPSQQVLKRCGFKLTAKQGDLLKWQR</sequence>
<dbReference type="InterPro" id="IPR000182">
    <property type="entry name" value="GNAT_dom"/>
</dbReference>
<dbReference type="Proteomes" id="UP000824180">
    <property type="component" value="Unassembled WGS sequence"/>
</dbReference>
<dbReference type="PANTHER" id="PTHR43792">
    <property type="entry name" value="GNAT FAMILY, PUTATIVE (AFU_ORTHOLOGUE AFUA_3G00765)-RELATED-RELATED"/>
    <property type="match status" value="1"/>
</dbReference>
<accession>A0A9E2NVN3</accession>
<dbReference type="PANTHER" id="PTHR43792:SF1">
    <property type="entry name" value="N-ACETYLTRANSFERASE DOMAIN-CONTAINING PROTEIN"/>
    <property type="match status" value="1"/>
</dbReference>
<feature type="domain" description="N-acetyltransferase" evidence="1">
    <location>
        <begin position="8"/>
        <end position="156"/>
    </location>
</feature>
<evidence type="ECO:0000313" key="3">
    <source>
        <dbReference type="Proteomes" id="UP000824180"/>
    </source>
</evidence>